<evidence type="ECO:0000259" key="2">
    <source>
        <dbReference type="Pfam" id="PF07727"/>
    </source>
</evidence>
<dbReference type="Proteomes" id="UP001213000">
    <property type="component" value="Unassembled WGS sequence"/>
</dbReference>
<feature type="domain" description="Reverse transcriptase Ty1/copia-type" evidence="2">
    <location>
        <begin position="193"/>
        <end position="278"/>
    </location>
</feature>
<feature type="region of interest" description="Disordered" evidence="1">
    <location>
        <begin position="1"/>
        <end position="26"/>
    </location>
</feature>
<dbReference type="InterPro" id="IPR013103">
    <property type="entry name" value="RVT_2"/>
</dbReference>
<reference evidence="3" key="1">
    <citation type="submission" date="2022-07" db="EMBL/GenBank/DDBJ databases">
        <title>Genome Sequence of Leucocoprinus birnbaumii.</title>
        <authorList>
            <person name="Buettner E."/>
        </authorList>
    </citation>
    <scope>NUCLEOTIDE SEQUENCE</scope>
    <source>
        <strain evidence="3">VT141</strain>
    </source>
</reference>
<keyword evidence="4" id="KW-1185">Reference proteome</keyword>
<comment type="caution">
    <text evidence="3">The sequence shown here is derived from an EMBL/GenBank/DDBJ whole genome shotgun (WGS) entry which is preliminary data.</text>
</comment>
<dbReference type="Pfam" id="PF07727">
    <property type="entry name" value="RVT_2"/>
    <property type="match status" value="1"/>
</dbReference>
<evidence type="ECO:0000313" key="4">
    <source>
        <dbReference type="Proteomes" id="UP001213000"/>
    </source>
</evidence>
<dbReference type="EMBL" id="JANIEX010001627">
    <property type="protein sequence ID" value="KAJ3555950.1"/>
    <property type="molecule type" value="Genomic_DNA"/>
</dbReference>
<evidence type="ECO:0000313" key="3">
    <source>
        <dbReference type="EMBL" id="KAJ3555950.1"/>
    </source>
</evidence>
<proteinExistence type="predicted"/>
<name>A0AAD5YJS2_9AGAR</name>
<dbReference type="AlphaFoldDB" id="A0AAD5YJS2"/>
<accession>A0AAD5YJS2</accession>
<evidence type="ECO:0000256" key="1">
    <source>
        <dbReference type="SAM" id="MobiDB-lite"/>
    </source>
</evidence>
<organism evidence="3 4">
    <name type="scientific">Leucocoprinus birnbaumii</name>
    <dbReference type="NCBI Taxonomy" id="56174"/>
    <lineage>
        <taxon>Eukaryota</taxon>
        <taxon>Fungi</taxon>
        <taxon>Dikarya</taxon>
        <taxon>Basidiomycota</taxon>
        <taxon>Agaricomycotina</taxon>
        <taxon>Agaricomycetes</taxon>
        <taxon>Agaricomycetidae</taxon>
        <taxon>Agaricales</taxon>
        <taxon>Agaricineae</taxon>
        <taxon>Agaricaceae</taxon>
        <taxon>Leucocoprinus</taxon>
    </lineage>
</organism>
<sequence>MKERPHTSNKSSTSARRTPGCSPLRYSLRSDWQSDDPFRGLPVFGFKSPLGQRGLDSRTQVGRSGLIGSLGAGWLPDEGLTAHLDACSLCSLTMGIACDSLVKGNAADADFELVEFAGNISSGDPRTYKATMSAPDAEKWKEACNLKILTLIANGTWELVELPPGAKVVDSGAIRNTPVLTTLRSLPPTFCPASLRLIVALAAKEGYKMRSVDISSAFTYGELDEVIYMKQPEGYHQGGPNVVCILHKSLYGLKQSARQWNKKLHSVLDSLGFKRLQSDASL</sequence>
<protein>
    <recommendedName>
        <fullName evidence="2">Reverse transcriptase Ty1/copia-type domain-containing protein</fullName>
    </recommendedName>
</protein>
<gene>
    <name evidence="3" type="ORF">NP233_g12089</name>
</gene>